<dbReference type="RefSeq" id="WP_264790893.1">
    <property type="nucleotide sequence ID" value="NZ_AP026867.1"/>
</dbReference>
<evidence type="ECO:0000313" key="4">
    <source>
        <dbReference type="Proteomes" id="UP001060919"/>
    </source>
</evidence>
<gene>
    <name evidence="3" type="ORF">AsAng_0002090</name>
</gene>
<keyword evidence="4" id="KW-1185">Reference proteome</keyword>
<proteinExistence type="predicted"/>
<dbReference type="Gene3D" id="3.10.180.10">
    <property type="entry name" value="2,3-Dihydroxybiphenyl 1,2-Dioxygenase, domain 1"/>
    <property type="match status" value="1"/>
</dbReference>
<protein>
    <submittedName>
        <fullName evidence="3">VOC family protein</fullName>
    </submittedName>
</protein>
<dbReference type="AlphaFoldDB" id="A0A915VK52"/>
<evidence type="ECO:0000313" key="3">
    <source>
        <dbReference type="EMBL" id="BDS09508.1"/>
    </source>
</evidence>
<evidence type="ECO:0000256" key="1">
    <source>
        <dbReference type="SAM" id="Coils"/>
    </source>
</evidence>
<dbReference type="Pfam" id="PF00903">
    <property type="entry name" value="Glyoxalase"/>
    <property type="match status" value="1"/>
</dbReference>
<organism evidence="3 4">
    <name type="scientific">Aureispira anguillae</name>
    <dbReference type="NCBI Taxonomy" id="2864201"/>
    <lineage>
        <taxon>Bacteria</taxon>
        <taxon>Pseudomonadati</taxon>
        <taxon>Bacteroidota</taxon>
        <taxon>Saprospiria</taxon>
        <taxon>Saprospirales</taxon>
        <taxon>Saprospiraceae</taxon>
        <taxon>Aureispira</taxon>
    </lineage>
</organism>
<reference evidence="3" key="1">
    <citation type="submission" date="2022-09" db="EMBL/GenBank/DDBJ databases">
        <title>Aureispira anguillicida sp. nov., isolated from Leptocephalus of Japanese eel Anguilla japonica.</title>
        <authorList>
            <person name="Yuasa K."/>
            <person name="Mekata T."/>
            <person name="Ikunari K."/>
        </authorList>
    </citation>
    <scope>NUCLEOTIDE SEQUENCE</scope>
    <source>
        <strain evidence="3">EL160426</strain>
    </source>
</reference>
<dbReference type="InterPro" id="IPR037523">
    <property type="entry name" value="VOC_core"/>
</dbReference>
<dbReference type="SUPFAM" id="SSF54593">
    <property type="entry name" value="Glyoxalase/Bleomycin resistance protein/Dihydroxybiphenyl dioxygenase"/>
    <property type="match status" value="1"/>
</dbReference>
<dbReference type="Proteomes" id="UP001060919">
    <property type="component" value="Chromosome"/>
</dbReference>
<feature type="coiled-coil region" evidence="1">
    <location>
        <begin position="204"/>
        <end position="242"/>
    </location>
</feature>
<dbReference type="PROSITE" id="PS51819">
    <property type="entry name" value="VOC"/>
    <property type="match status" value="1"/>
</dbReference>
<sequence length="451" mass="50958">MKYVHTNIISKDWKTLASFYIQVFDCKLLLPQRNLSGNWLSQGTAVVNAQIKGAHLRLPGYGKDGPTLEIFEYHKMEEQPVQLSNRKGFGHLAFEVDNIQKVLDKALDFGGQIYGQIGTHPIEGLGMLSFVYLKDPEGNIIELQNWDKTELPVQHKTLEQPVSEDRLTTDKQDSVEEVNEVPSTVSNALEIEETTVPKTKRALLDELQNDLDHSRQDIYATKAEIKQSKEAAKEQVKKTKQQLNYDPASELTIPKTKKELLAELKDEMQLSEDTSSIVHSTSQSPNSNQKITPVVKIELPTLPPKLRIEIKTAEATTVLALEEQQLSQPKDNIAKNLQALTNTQHPIETEKRFIESIGHAYKADLVPLQKQYSDHNNEQENKQAWALVPRLRDSLQHLLGKCKTDPKVLSEANLEQIDLSPQDFVTTYQNLLTITLAAEKAGATHLRLSYF</sequence>
<evidence type="ECO:0000259" key="2">
    <source>
        <dbReference type="PROSITE" id="PS51819"/>
    </source>
</evidence>
<dbReference type="EMBL" id="AP026867">
    <property type="protein sequence ID" value="BDS09508.1"/>
    <property type="molecule type" value="Genomic_DNA"/>
</dbReference>
<keyword evidence="1" id="KW-0175">Coiled coil</keyword>
<accession>A0A915VK52</accession>
<name>A0A915VK52_9BACT</name>
<dbReference type="InterPro" id="IPR029068">
    <property type="entry name" value="Glyas_Bleomycin-R_OHBP_Dase"/>
</dbReference>
<dbReference type="InterPro" id="IPR004360">
    <property type="entry name" value="Glyas_Fos-R_dOase_dom"/>
</dbReference>
<dbReference type="KEGG" id="aup:AsAng_0002090"/>
<feature type="domain" description="VOC" evidence="2">
    <location>
        <begin position="2"/>
        <end position="146"/>
    </location>
</feature>